<feature type="region of interest" description="Disordered" evidence="1">
    <location>
        <begin position="114"/>
        <end position="154"/>
    </location>
</feature>
<feature type="compositionally biased region" description="Low complexity" evidence="1">
    <location>
        <begin position="128"/>
        <end position="154"/>
    </location>
</feature>
<evidence type="ECO:0008006" key="5">
    <source>
        <dbReference type="Google" id="ProtNLM"/>
    </source>
</evidence>
<dbReference type="OrthoDB" id="3691513at2"/>
<dbReference type="EMBL" id="RBXO01000001">
    <property type="protein sequence ID" value="RKT56279.1"/>
    <property type="molecule type" value="Genomic_DNA"/>
</dbReference>
<name>A0A495W450_9PSEU</name>
<reference evidence="3 4" key="1">
    <citation type="submission" date="2018-10" db="EMBL/GenBank/DDBJ databases">
        <title>Sequencing the genomes of 1000 actinobacteria strains.</title>
        <authorList>
            <person name="Klenk H.-P."/>
        </authorList>
    </citation>
    <scope>NUCLEOTIDE SEQUENCE [LARGE SCALE GENOMIC DNA]</scope>
    <source>
        <strain evidence="3 4">DSM 43800</strain>
    </source>
</reference>
<gene>
    <name evidence="3" type="ORF">C8E97_4972</name>
</gene>
<feature type="signal peptide" evidence="2">
    <location>
        <begin position="1"/>
        <end position="23"/>
    </location>
</feature>
<keyword evidence="2" id="KW-0732">Signal</keyword>
<dbReference type="PROSITE" id="PS51257">
    <property type="entry name" value="PROKAR_LIPOPROTEIN"/>
    <property type="match status" value="1"/>
</dbReference>
<dbReference type="Gene3D" id="2.40.50.120">
    <property type="match status" value="1"/>
</dbReference>
<dbReference type="AlphaFoldDB" id="A0A495W450"/>
<comment type="caution">
    <text evidence="3">The sequence shown here is derived from an EMBL/GenBank/DDBJ whole genome shotgun (WGS) entry which is preliminary data.</text>
</comment>
<evidence type="ECO:0000256" key="1">
    <source>
        <dbReference type="SAM" id="MobiDB-lite"/>
    </source>
</evidence>
<feature type="chain" id="PRO_5039355874" description="Tissue inhibitor of metalloproteinase" evidence="2">
    <location>
        <begin position="24"/>
        <end position="154"/>
    </location>
</feature>
<keyword evidence="4" id="KW-1185">Reference proteome</keyword>
<dbReference type="RefSeq" id="WP_121007872.1">
    <property type="nucleotide sequence ID" value="NZ_RBXO01000001.1"/>
</dbReference>
<accession>A0A495W450</accession>
<dbReference type="Proteomes" id="UP000282084">
    <property type="component" value="Unassembled WGS sequence"/>
</dbReference>
<evidence type="ECO:0000313" key="4">
    <source>
        <dbReference type="Proteomes" id="UP000282084"/>
    </source>
</evidence>
<sequence length="154" mass="15890">MARRRLLAHAAAVTTLTAGLVTAAFTGTASACSCLPGGEAAKYHRADHVFVAVVLSERLEPGSRYIYSTKVGHEYKGDVPRRVEITTHYQGTACGIRLTVGAKYLVFAHGDSGDRQVESTQCSGTRLASGGPPSTSLPPGTTASAAPTCATAAP</sequence>
<protein>
    <recommendedName>
        <fullName evidence="5">Tissue inhibitor of metalloproteinase</fullName>
    </recommendedName>
</protein>
<organism evidence="3 4">
    <name type="scientific">Saccharothrix australiensis</name>
    <dbReference type="NCBI Taxonomy" id="2072"/>
    <lineage>
        <taxon>Bacteria</taxon>
        <taxon>Bacillati</taxon>
        <taxon>Actinomycetota</taxon>
        <taxon>Actinomycetes</taxon>
        <taxon>Pseudonocardiales</taxon>
        <taxon>Pseudonocardiaceae</taxon>
        <taxon>Saccharothrix</taxon>
    </lineage>
</organism>
<evidence type="ECO:0000313" key="3">
    <source>
        <dbReference type="EMBL" id="RKT56279.1"/>
    </source>
</evidence>
<evidence type="ECO:0000256" key="2">
    <source>
        <dbReference type="SAM" id="SignalP"/>
    </source>
</evidence>
<dbReference type="SUPFAM" id="SSF50242">
    <property type="entry name" value="TIMP-like"/>
    <property type="match status" value="1"/>
</dbReference>
<proteinExistence type="predicted"/>
<dbReference type="InterPro" id="IPR008993">
    <property type="entry name" value="TIMP-like_OB-fold"/>
</dbReference>